<dbReference type="SMART" id="SM00710">
    <property type="entry name" value="PbH1"/>
    <property type="match status" value="6"/>
</dbReference>
<evidence type="ECO:0000256" key="1">
    <source>
        <dbReference type="ARBA" id="ARBA00022737"/>
    </source>
</evidence>
<dbReference type="RefSeq" id="WP_143941911.1">
    <property type="nucleotide sequence ID" value="NZ_VKLS01000058.1"/>
</dbReference>
<organism evidence="4 5">
    <name type="scientific">Streptomyces benahoarensis</name>
    <dbReference type="NCBI Taxonomy" id="2595054"/>
    <lineage>
        <taxon>Bacteria</taxon>
        <taxon>Bacillati</taxon>
        <taxon>Actinomycetota</taxon>
        <taxon>Actinomycetes</taxon>
        <taxon>Kitasatosporales</taxon>
        <taxon>Streptomycetaceae</taxon>
        <taxon>Streptomyces</taxon>
    </lineage>
</organism>
<protein>
    <recommendedName>
        <fullName evidence="3">Carbohydrate-binding/sugar hydrolysis domain-containing protein</fullName>
    </recommendedName>
</protein>
<sequence>MVKRQLTVSGCLVTMLVTCVAAAPPGQADPSHTVHPGESIQKAVDAAEPGDTIRLAPGTYRESVRIDKPGLTLRGEGERTVLRPAATHAVNDCGKDGNGICVLGRPGHRVADVALRSLTVEGFRKSGVWAAQTDRLSVRDVTARHMGQWGIAQQESVRATLRGNTATGNGDAGIFLANTVDEEGGALDTLGTDIRENTVTGNRIGITARRVRHLDVADNDVTGNCSGVFVVGDESRPRGGALSVRGNNVFENTRHCAATKRLPALQGSGIVLTGAEDTEVTGNLVRDNAGDSPLAGGIVLFHSFVGVRNERNDVHGNILLRNKPDLANRDTATSNHFTRNVCRTSQPAGLC</sequence>
<dbReference type="InterPro" id="IPR006633">
    <property type="entry name" value="Carb-bd_sugar_hydrolysis-dom"/>
</dbReference>
<comment type="caution">
    <text evidence="4">The sequence shown here is derived from an EMBL/GenBank/DDBJ whole genome shotgun (WGS) entry which is preliminary data.</text>
</comment>
<dbReference type="Gene3D" id="2.160.20.10">
    <property type="entry name" value="Single-stranded right-handed beta-helix, Pectin lyase-like"/>
    <property type="match status" value="1"/>
</dbReference>
<evidence type="ECO:0000256" key="2">
    <source>
        <dbReference type="SAM" id="SignalP"/>
    </source>
</evidence>
<dbReference type="InterPro" id="IPR012334">
    <property type="entry name" value="Pectin_lyas_fold"/>
</dbReference>
<keyword evidence="1" id="KW-0677">Repeat</keyword>
<dbReference type="InterPro" id="IPR011050">
    <property type="entry name" value="Pectin_lyase_fold/virulence"/>
</dbReference>
<accession>A0A553ZN07</accession>
<dbReference type="InterPro" id="IPR051550">
    <property type="entry name" value="SCF-Subunits/Alg-Epimerases"/>
</dbReference>
<keyword evidence="2" id="KW-0732">Signal</keyword>
<dbReference type="Pfam" id="PF05048">
    <property type="entry name" value="NosD"/>
    <property type="match status" value="1"/>
</dbReference>
<dbReference type="SMART" id="SM00722">
    <property type="entry name" value="CASH"/>
    <property type="match status" value="1"/>
</dbReference>
<dbReference type="SUPFAM" id="SSF51126">
    <property type="entry name" value="Pectin lyase-like"/>
    <property type="match status" value="1"/>
</dbReference>
<dbReference type="InterPro" id="IPR006626">
    <property type="entry name" value="PbH1"/>
</dbReference>
<name>A0A553ZN07_9ACTN</name>
<dbReference type="Proteomes" id="UP000320888">
    <property type="component" value="Unassembled WGS sequence"/>
</dbReference>
<feature type="signal peptide" evidence="2">
    <location>
        <begin position="1"/>
        <end position="28"/>
    </location>
</feature>
<gene>
    <name evidence="4" type="ORF">FNZ23_08010</name>
</gene>
<dbReference type="AlphaFoldDB" id="A0A553ZN07"/>
<feature type="domain" description="Carbohydrate-binding/sugar hydrolysis" evidence="3">
    <location>
        <begin position="55"/>
        <end position="209"/>
    </location>
</feature>
<feature type="chain" id="PRO_5022100005" description="Carbohydrate-binding/sugar hydrolysis domain-containing protein" evidence="2">
    <location>
        <begin position="29"/>
        <end position="351"/>
    </location>
</feature>
<keyword evidence="5" id="KW-1185">Reference proteome</keyword>
<dbReference type="PANTHER" id="PTHR22990">
    <property type="entry name" value="F-BOX ONLY PROTEIN"/>
    <property type="match status" value="1"/>
</dbReference>
<evidence type="ECO:0000313" key="5">
    <source>
        <dbReference type="Proteomes" id="UP000320888"/>
    </source>
</evidence>
<evidence type="ECO:0000313" key="4">
    <source>
        <dbReference type="EMBL" id="TSB42793.1"/>
    </source>
</evidence>
<dbReference type="PANTHER" id="PTHR22990:SF15">
    <property type="entry name" value="F-BOX ONLY PROTEIN 10"/>
    <property type="match status" value="1"/>
</dbReference>
<dbReference type="InterPro" id="IPR007742">
    <property type="entry name" value="NosD_dom"/>
</dbReference>
<dbReference type="OrthoDB" id="339817at2"/>
<evidence type="ECO:0000259" key="3">
    <source>
        <dbReference type="SMART" id="SM00722"/>
    </source>
</evidence>
<reference evidence="4 5" key="1">
    <citation type="submission" date="2019-07" db="EMBL/GenBank/DDBJ databases">
        <title>Draft genome for Streptomyces benahoarensis MZ03-48.</title>
        <authorList>
            <person name="Gonzalez-Pimentel J.L."/>
        </authorList>
    </citation>
    <scope>NUCLEOTIDE SEQUENCE [LARGE SCALE GENOMIC DNA]</scope>
    <source>
        <strain evidence="4 5">MZ03-48</strain>
    </source>
</reference>
<dbReference type="EMBL" id="VKLS01000058">
    <property type="protein sequence ID" value="TSB42793.1"/>
    <property type="molecule type" value="Genomic_DNA"/>
</dbReference>
<proteinExistence type="predicted"/>